<organism evidence="3">
    <name type="scientific">Brugia timori</name>
    <dbReference type="NCBI Taxonomy" id="42155"/>
    <lineage>
        <taxon>Eukaryota</taxon>
        <taxon>Metazoa</taxon>
        <taxon>Ecdysozoa</taxon>
        <taxon>Nematoda</taxon>
        <taxon>Chromadorea</taxon>
        <taxon>Rhabditida</taxon>
        <taxon>Spirurina</taxon>
        <taxon>Spiruromorpha</taxon>
        <taxon>Filarioidea</taxon>
        <taxon>Onchocercidae</taxon>
        <taxon>Brugia</taxon>
    </lineage>
</organism>
<proteinExistence type="predicted"/>
<evidence type="ECO:0000313" key="2">
    <source>
        <dbReference type="Proteomes" id="UP000280834"/>
    </source>
</evidence>
<reference evidence="3" key="1">
    <citation type="submission" date="2017-02" db="UniProtKB">
        <authorList>
            <consortium name="WormBaseParasite"/>
        </authorList>
    </citation>
    <scope>IDENTIFICATION</scope>
</reference>
<reference evidence="1 2" key="2">
    <citation type="submission" date="2018-11" db="EMBL/GenBank/DDBJ databases">
        <authorList>
            <consortium name="Pathogen Informatics"/>
        </authorList>
    </citation>
    <scope>NUCLEOTIDE SEQUENCE [LARGE SCALE GENOMIC DNA]</scope>
</reference>
<dbReference type="STRING" id="42155.A0A0R3R2C9"/>
<sequence>MIYPRNICSYLRKSPYCSSKRASIQSSKRGSSFDIDAVIKNHEKWMECMQLTRARESDSEVYR</sequence>
<name>A0A0R3R2C9_9BILA</name>
<gene>
    <name evidence="1" type="ORF">BTMF_LOCUS12170</name>
</gene>
<dbReference type="EMBL" id="UZAG01018932">
    <property type="protein sequence ID" value="VDO41618.1"/>
    <property type="molecule type" value="Genomic_DNA"/>
</dbReference>
<dbReference type="AlphaFoldDB" id="A0A0R3R2C9"/>
<keyword evidence="2" id="KW-1185">Reference proteome</keyword>
<protein>
    <submittedName>
        <fullName evidence="1 3">Uncharacterized protein</fullName>
    </submittedName>
</protein>
<evidence type="ECO:0000313" key="1">
    <source>
        <dbReference type="EMBL" id="VDO41618.1"/>
    </source>
</evidence>
<dbReference type="Proteomes" id="UP000280834">
    <property type="component" value="Unassembled WGS sequence"/>
</dbReference>
<accession>A0A0R3R2C9</accession>
<dbReference type="WBParaSite" id="BTMF_0001416901-mRNA-1">
    <property type="protein sequence ID" value="BTMF_0001416901-mRNA-1"/>
    <property type="gene ID" value="BTMF_0001416901"/>
</dbReference>
<evidence type="ECO:0000313" key="3">
    <source>
        <dbReference type="WBParaSite" id="BTMF_0001416901-mRNA-1"/>
    </source>
</evidence>